<gene>
    <name evidence="10" type="ORF">COS49_01990</name>
</gene>
<evidence type="ECO:0000256" key="6">
    <source>
        <dbReference type="ARBA" id="ARBA00022692"/>
    </source>
</evidence>
<dbReference type="InterPro" id="IPR010052">
    <property type="entry name" value="T2SS_protein-GspI"/>
</dbReference>
<name>A0A2M7BUG2_9BACT</name>
<sequence length="167" mass="18393">MELEMKNKGFTLVELLVALAVFSLVVVAMSATAVSVIKSQRKGFALQEGQETARYLLESVSKEIRMSTIDSSSGENESSLSITNAKGENVDYRFNSQKLQRQVNGGVWQDLNPFDLKVTGSFYIRRSFSQPVRGAVTLVMKVKANGGRAEGETEINLQSTLSSRSFE</sequence>
<accession>A0A2M7BUG2</accession>
<dbReference type="GO" id="GO:0015628">
    <property type="term" value="P:protein secretion by the type II secretion system"/>
    <property type="evidence" value="ECO:0007669"/>
    <property type="project" value="InterPro"/>
</dbReference>
<dbReference type="GO" id="GO:0005886">
    <property type="term" value="C:plasma membrane"/>
    <property type="evidence" value="ECO:0007669"/>
    <property type="project" value="UniProtKB-SubCell"/>
</dbReference>
<evidence type="ECO:0000256" key="9">
    <source>
        <dbReference type="SAM" id="Phobius"/>
    </source>
</evidence>
<protein>
    <recommendedName>
        <fullName evidence="12">Prepilin-type N-terminal cleavage/methylation domain-containing protein</fullName>
    </recommendedName>
</protein>
<comment type="caution">
    <text evidence="10">The sequence shown here is derived from an EMBL/GenBank/DDBJ whole genome shotgun (WGS) entry which is preliminary data.</text>
</comment>
<feature type="transmembrane region" description="Helical" evidence="9">
    <location>
        <begin position="15"/>
        <end position="37"/>
    </location>
</feature>
<dbReference type="InterPro" id="IPR012902">
    <property type="entry name" value="N_methyl_site"/>
</dbReference>
<dbReference type="Pfam" id="PF07963">
    <property type="entry name" value="N_methyl"/>
    <property type="match status" value="1"/>
</dbReference>
<dbReference type="NCBIfam" id="TIGR02532">
    <property type="entry name" value="IV_pilin_GFxxxE"/>
    <property type="match status" value="1"/>
</dbReference>
<dbReference type="AlphaFoldDB" id="A0A2M7BUG2"/>
<evidence type="ECO:0000256" key="5">
    <source>
        <dbReference type="ARBA" id="ARBA00022519"/>
    </source>
</evidence>
<proteinExistence type="inferred from homology"/>
<organism evidence="10 11">
    <name type="scientific">Candidatus Portnoybacteria bacterium CG03_land_8_20_14_0_80_41_10</name>
    <dbReference type="NCBI Taxonomy" id="1974808"/>
    <lineage>
        <taxon>Bacteria</taxon>
        <taxon>Candidatus Portnoyibacteriota</taxon>
    </lineage>
</organism>
<dbReference type="EMBL" id="PEUX01000040">
    <property type="protein sequence ID" value="PIV10165.1"/>
    <property type="molecule type" value="Genomic_DNA"/>
</dbReference>
<evidence type="ECO:0000256" key="8">
    <source>
        <dbReference type="ARBA" id="ARBA00023136"/>
    </source>
</evidence>
<dbReference type="GO" id="GO:0015627">
    <property type="term" value="C:type II protein secretion system complex"/>
    <property type="evidence" value="ECO:0007669"/>
    <property type="project" value="InterPro"/>
</dbReference>
<keyword evidence="7 9" id="KW-1133">Transmembrane helix</keyword>
<evidence type="ECO:0000256" key="3">
    <source>
        <dbReference type="ARBA" id="ARBA00022475"/>
    </source>
</evidence>
<evidence type="ECO:0000313" key="10">
    <source>
        <dbReference type="EMBL" id="PIV10165.1"/>
    </source>
</evidence>
<keyword evidence="4" id="KW-0488">Methylation</keyword>
<evidence type="ECO:0000256" key="4">
    <source>
        <dbReference type="ARBA" id="ARBA00022481"/>
    </source>
</evidence>
<comment type="subcellular location">
    <subcellularLocation>
        <location evidence="1">Cell inner membrane</location>
        <topology evidence="1">Single-pass membrane protein</topology>
    </subcellularLocation>
</comment>
<evidence type="ECO:0000256" key="1">
    <source>
        <dbReference type="ARBA" id="ARBA00004377"/>
    </source>
</evidence>
<evidence type="ECO:0000256" key="2">
    <source>
        <dbReference type="ARBA" id="ARBA00008358"/>
    </source>
</evidence>
<keyword evidence="8 9" id="KW-0472">Membrane</keyword>
<evidence type="ECO:0000313" key="11">
    <source>
        <dbReference type="Proteomes" id="UP000229894"/>
    </source>
</evidence>
<evidence type="ECO:0000256" key="7">
    <source>
        <dbReference type="ARBA" id="ARBA00022989"/>
    </source>
</evidence>
<keyword evidence="5" id="KW-0997">Cell inner membrane</keyword>
<dbReference type="Proteomes" id="UP000229894">
    <property type="component" value="Unassembled WGS sequence"/>
</dbReference>
<evidence type="ECO:0008006" key="12">
    <source>
        <dbReference type="Google" id="ProtNLM"/>
    </source>
</evidence>
<dbReference type="PROSITE" id="PS00409">
    <property type="entry name" value="PROKAR_NTER_METHYL"/>
    <property type="match status" value="1"/>
</dbReference>
<comment type="similarity">
    <text evidence="2">Belongs to the GSP I family.</text>
</comment>
<reference evidence="11" key="1">
    <citation type="submission" date="2017-09" db="EMBL/GenBank/DDBJ databases">
        <title>Depth-based differentiation of microbial function through sediment-hosted aquifers and enrichment of novel symbionts in the deep terrestrial subsurface.</title>
        <authorList>
            <person name="Probst A.J."/>
            <person name="Ladd B."/>
            <person name="Jarett J.K."/>
            <person name="Geller-Mcgrath D.E."/>
            <person name="Sieber C.M.K."/>
            <person name="Emerson J.B."/>
            <person name="Anantharaman K."/>
            <person name="Thomas B.C."/>
            <person name="Malmstrom R."/>
            <person name="Stieglmeier M."/>
            <person name="Klingl A."/>
            <person name="Woyke T."/>
            <person name="Ryan C.M."/>
            <person name="Banfield J.F."/>
        </authorList>
    </citation>
    <scope>NUCLEOTIDE SEQUENCE [LARGE SCALE GENOMIC DNA]</scope>
</reference>
<keyword evidence="3" id="KW-1003">Cell membrane</keyword>
<dbReference type="PANTHER" id="PTHR38779:SF2">
    <property type="entry name" value="TYPE II SECRETION SYSTEM PROTEIN I-RELATED"/>
    <property type="match status" value="1"/>
</dbReference>
<dbReference type="PANTHER" id="PTHR38779">
    <property type="entry name" value="TYPE II SECRETION SYSTEM PROTEIN I-RELATED"/>
    <property type="match status" value="1"/>
</dbReference>
<keyword evidence="6 9" id="KW-0812">Transmembrane</keyword>